<comment type="caution">
    <text evidence="3">The sequence shown here is derived from an EMBL/GenBank/DDBJ whole genome shotgun (WGS) entry which is preliminary data.</text>
</comment>
<sequence>MRRVALLLTVPLLALTTACGSAQPAGGDAVGIPTTSAANDSYLKYAKCLREHGVKSFPDDPKQLPAGGTQIPEEAGKACEKEMQGVANTIDGKDPAYLDRMTRLAKCMRGHGIDFPDPGPDGKMPGPDFNGGDQATFDAAMKECSAEAGGQ</sequence>
<evidence type="ECO:0000256" key="1">
    <source>
        <dbReference type="SAM" id="MobiDB-lite"/>
    </source>
</evidence>
<feature type="chain" id="PRO_5039248932" description="Secreted protein" evidence="2">
    <location>
        <begin position="23"/>
        <end position="151"/>
    </location>
</feature>
<reference evidence="3" key="2">
    <citation type="submission" date="2020-09" db="EMBL/GenBank/DDBJ databases">
        <authorList>
            <person name="Sun Q."/>
            <person name="Zhou Y."/>
        </authorList>
    </citation>
    <scope>NUCLEOTIDE SEQUENCE</scope>
    <source>
        <strain evidence="3">CGMCC 4.7368</strain>
    </source>
</reference>
<evidence type="ECO:0008006" key="5">
    <source>
        <dbReference type="Google" id="ProtNLM"/>
    </source>
</evidence>
<keyword evidence="2" id="KW-0732">Signal</keyword>
<gene>
    <name evidence="3" type="ORF">GCM10012289_57890</name>
</gene>
<proteinExistence type="predicted"/>
<evidence type="ECO:0000313" key="3">
    <source>
        <dbReference type="EMBL" id="GGO77676.1"/>
    </source>
</evidence>
<dbReference type="EMBL" id="BMNH01000023">
    <property type="protein sequence ID" value="GGO77676.1"/>
    <property type="molecule type" value="Genomic_DNA"/>
</dbReference>
<feature type="signal peptide" evidence="2">
    <location>
        <begin position="1"/>
        <end position="22"/>
    </location>
</feature>
<dbReference type="PROSITE" id="PS51257">
    <property type="entry name" value="PROKAR_LIPOPROTEIN"/>
    <property type="match status" value="1"/>
</dbReference>
<protein>
    <recommendedName>
        <fullName evidence="5">Secreted protein</fullName>
    </recommendedName>
</protein>
<dbReference type="Proteomes" id="UP000646523">
    <property type="component" value="Unassembled WGS sequence"/>
</dbReference>
<evidence type="ECO:0000256" key="2">
    <source>
        <dbReference type="SAM" id="SignalP"/>
    </source>
</evidence>
<name>A0A917Z807_9ACTN</name>
<organism evidence="3 4">
    <name type="scientific">Nonomuraea cavernae</name>
    <dbReference type="NCBI Taxonomy" id="2045107"/>
    <lineage>
        <taxon>Bacteria</taxon>
        <taxon>Bacillati</taxon>
        <taxon>Actinomycetota</taxon>
        <taxon>Actinomycetes</taxon>
        <taxon>Streptosporangiales</taxon>
        <taxon>Streptosporangiaceae</taxon>
        <taxon>Nonomuraea</taxon>
    </lineage>
</organism>
<evidence type="ECO:0000313" key="4">
    <source>
        <dbReference type="Proteomes" id="UP000646523"/>
    </source>
</evidence>
<dbReference type="RefSeq" id="WP_189127356.1">
    <property type="nucleotide sequence ID" value="NZ_BMNH01000023.1"/>
</dbReference>
<accession>A0A917Z807</accession>
<dbReference type="AlphaFoldDB" id="A0A917Z807"/>
<feature type="region of interest" description="Disordered" evidence="1">
    <location>
        <begin position="113"/>
        <end position="135"/>
    </location>
</feature>
<keyword evidence="4" id="KW-1185">Reference proteome</keyword>
<reference evidence="3" key="1">
    <citation type="journal article" date="2014" name="Int. J. Syst. Evol. Microbiol.">
        <title>Complete genome sequence of Corynebacterium casei LMG S-19264T (=DSM 44701T), isolated from a smear-ripened cheese.</title>
        <authorList>
            <consortium name="US DOE Joint Genome Institute (JGI-PGF)"/>
            <person name="Walter F."/>
            <person name="Albersmeier A."/>
            <person name="Kalinowski J."/>
            <person name="Ruckert C."/>
        </authorList>
    </citation>
    <scope>NUCLEOTIDE SEQUENCE</scope>
    <source>
        <strain evidence="3">CGMCC 4.7368</strain>
    </source>
</reference>